<keyword evidence="4 5" id="KW-0472">Membrane</keyword>
<reference evidence="7 8" key="1">
    <citation type="submission" date="2018-09" db="EMBL/GenBank/DDBJ databases">
        <title>The draft genome of Acinetobacter spp. strains.</title>
        <authorList>
            <person name="Qin J."/>
            <person name="Feng Y."/>
            <person name="Zong Z."/>
        </authorList>
    </citation>
    <scope>NUCLEOTIDE SEQUENCE [LARGE SCALE GENOMIC DNA]</scope>
    <source>
        <strain evidence="7 8">WCHAc060012</strain>
    </source>
</reference>
<dbReference type="InterPro" id="IPR051533">
    <property type="entry name" value="WaaL-like"/>
</dbReference>
<evidence type="ECO:0000259" key="6">
    <source>
        <dbReference type="Pfam" id="PF04932"/>
    </source>
</evidence>
<evidence type="ECO:0000313" key="7">
    <source>
        <dbReference type="EMBL" id="RKG31909.1"/>
    </source>
</evidence>
<proteinExistence type="predicted"/>
<feature type="transmembrane region" description="Helical" evidence="5">
    <location>
        <begin position="43"/>
        <end position="61"/>
    </location>
</feature>
<accession>A0A3A8ECH3</accession>
<keyword evidence="8" id="KW-1185">Reference proteome</keyword>
<evidence type="ECO:0000313" key="8">
    <source>
        <dbReference type="Proteomes" id="UP000282388"/>
    </source>
</evidence>
<dbReference type="Proteomes" id="UP000282388">
    <property type="component" value="Unassembled WGS sequence"/>
</dbReference>
<protein>
    <submittedName>
        <fullName evidence="7">O-antigen ligase domain-containing protein</fullName>
    </submittedName>
</protein>
<feature type="transmembrane region" description="Helical" evidence="5">
    <location>
        <begin position="245"/>
        <end position="262"/>
    </location>
</feature>
<gene>
    <name evidence="7" type="ORF">D7V32_07025</name>
</gene>
<feature type="transmembrane region" description="Helical" evidence="5">
    <location>
        <begin position="169"/>
        <end position="189"/>
    </location>
</feature>
<name>A0A3A8ECH3_9GAMM</name>
<feature type="transmembrane region" description="Helical" evidence="5">
    <location>
        <begin position="325"/>
        <end position="346"/>
    </location>
</feature>
<dbReference type="GO" id="GO:0016874">
    <property type="term" value="F:ligase activity"/>
    <property type="evidence" value="ECO:0007669"/>
    <property type="project" value="UniProtKB-KW"/>
</dbReference>
<feature type="domain" description="O-antigen ligase-related" evidence="6">
    <location>
        <begin position="208"/>
        <end position="338"/>
    </location>
</feature>
<dbReference type="OrthoDB" id="1424450at2"/>
<feature type="transmembrane region" description="Helical" evidence="5">
    <location>
        <begin position="129"/>
        <end position="149"/>
    </location>
</feature>
<dbReference type="PANTHER" id="PTHR37422">
    <property type="entry name" value="TEICHURONIC ACID BIOSYNTHESIS PROTEIN TUAE"/>
    <property type="match status" value="1"/>
</dbReference>
<dbReference type="PANTHER" id="PTHR37422:SF17">
    <property type="entry name" value="O-ANTIGEN LIGASE"/>
    <property type="match status" value="1"/>
</dbReference>
<dbReference type="GO" id="GO:0016020">
    <property type="term" value="C:membrane"/>
    <property type="evidence" value="ECO:0007669"/>
    <property type="project" value="UniProtKB-SubCell"/>
</dbReference>
<dbReference type="InterPro" id="IPR007016">
    <property type="entry name" value="O-antigen_ligase-rel_domated"/>
</dbReference>
<comment type="caution">
    <text evidence="7">The sequence shown here is derived from an EMBL/GenBank/DDBJ whole genome shotgun (WGS) entry which is preliminary data.</text>
</comment>
<feature type="transmembrane region" description="Helical" evidence="5">
    <location>
        <begin position="12"/>
        <end position="37"/>
    </location>
</feature>
<keyword evidence="7" id="KW-0436">Ligase</keyword>
<feature type="transmembrane region" description="Helical" evidence="5">
    <location>
        <begin position="358"/>
        <end position="391"/>
    </location>
</feature>
<dbReference type="RefSeq" id="WP_120402179.1">
    <property type="nucleotide sequence ID" value="NZ_RAXV01000012.1"/>
</dbReference>
<evidence type="ECO:0000256" key="4">
    <source>
        <dbReference type="ARBA" id="ARBA00023136"/>
    </source>
</evidence>
<dbReference type="Pfam" id="PF04932">
    <property type="entry name" value="Wzy_C"/>
    <property type="match status" value="1"/>
</dbReference>
<keyword evidence="2 5" id="KW-0812">Transmembrane</keyword>
<sequence>MFMIDRFKYSLFFKYFICFFIFSGFYAILGFVISFFGYDFTRWYSVPVRVIASLFMVVLIVKKIKIKLNILFYFILIFLLYILATYLVDYYGQLEESDLKIDYIMYLIIYCIVPFLFFSYMNYSEIRDLLIKTTILSGLALSISSIFLYKDLLVSGIARISFLQYESDQGFLSPLALSYASSLTIVICFCKIINLREGKELLVLLPTLILSFVPFSLGASRGSLLTLFFSILFYFILVKNVKSKVKIISILPFSLIGMIIFSNKMGSAVFDRFLGIGQSYEANDTSVTLRLGQWNQAFEYIEMSPILGGHFLTEGVYPHNSVLEIFMGQGFVLFCLFLFFIFYFFYNISKFTIKYNDYLILVFFMHGLIMSLFSGSINTAILLFISFGLYFSATRDLKSRNV</sequence>
<organism evidence="7 8">
    <name type="scientific">Acinetobacter tianfuensis</name>
    <dbReference type="NCBI Taxonomy" id="2419603"/>
    <lineage>
        <taxon>Bacteria</taxon>
        <taxon>Pseudomonadati</taxon>
        <taxon>Pseudomonadota</taxon>
        <taxon>Gammaproteobacteria</taxon>
        <taxon>Moraxellales</taxon>
        <taxon>Moraxellaceae</taxon>
        <taxon>Acinetobacter</taxon>
    </lineage>
</organism>
<comment type="subcellular location">
    <subcellularLocation>
        <location evidence="1">Membrane</location>
        <topology evidence="1">Multi-pass membrane protein</topology>
    </subcellularLocation>
</comment>
<dbReference type="AlphaFoldDB" id="A0A3A8ECH3"/>
<feature type="transmembrane region" description="Helical" evidence="5">
    <location>
        <begin position="223"/>
        <end position="238"/>
    </location>
</feature>
<feature type="transmembrane region" description="Helical" evidence="5">
    <location>
        <begin position="103"/>
        <end position="122"/>
    </location>
</feature>
<feature type="transmembrane region" description="Helical" evidence="5">
    <location>
        <begin position="201"/>
        <end position="217"/>
    </location>
</feature>
<dbReference type="EMBL" id="RAXV01000012">
    <property type="protein sequence ID" value="RKG31909.1"/>
    <property type="molecule type" value="Genomic_DNA"/>
</dbReference>
<evidence type="ECO:0000256" key="5">
    <source>
        <dbReference type="SAM" id="Phobius"/>
    </source>
</evidence>
<evidence type="ECO:0000256" key="3">
    <source>
        <dbReference type="ARBA" id="ARBA00022989"/>
    </source>
</evidence>
<feature type="transmembrane region" description="Helical" evidence="5">
    <location>
        <begin position="68"/>
        <end position="88"/>
    </location>
</feature>
<evidence type="ECO:0000256" key="1">
    <source>
        <dbReference type="ARBA" id="ARBA00004141"/>
    </source>
</evidence>
<evidence type="ECO:0000256" key="2">
    <source>
        <dbReference type="ARBA" id="ARBA00022692"/>
    </source>
</evidence>
<keyword evidence="3 5" id="KW-1133">Transmembrane helix</keyword>